<comment type="catalytic activity">
    <reaction evidence="11 12">
        <text>L-glutamine + H2O = L-glutamate + NH4(+)</text>
        <dbReference type="Rhea" id="RHEA:15889"/>
        <dbReference type="ChEBI" id="CHEBI:15377"/>
        <dbReference type="ChEBI" id="CHEBI:28938"/>
        <dbReference type="ChEBI" id="CHEBI:29985"/>
        <dbReference type="ChEBI" id="CHEBI:58359"/>
        <dbReference type="EC" id="3.5.1.2"/>
    </reaction>
</comment>
<evidence type="ECO:0000313" key="16">
    <source>
        <dbReference type="Proteomes" id="UP000494216"/>
    </source>
</evidence>
<accession>A0A8S0XH01</accession>
<dbReference type="InterPro" id="IPR029062">
    <property type="entry name" value="Class_I_gatase-like"/>
</dbReference>
<keyword evidence="15" id="KW-0328">Glycosyltransferase</keyword>
<keyword evidence="9 12" id="KW-0456">Lyase</keyword>
<evidence type="ECO:0000256" key="6">
    <source>
        <dbReference type="ARBA" id="ARBA00022801"/>
    </source>
</evidence>
<dbReference type="InterPro" id="IPR017926">
    <property type="entry name" value="GATASE"/>
</dbReference>
<keyword evidence="15" id="KW-0808">Transferase</keyword>
<keyword evidence="8 12" id="KW-0368">Histidine biosynthesis</keyword>
<evidence type="ECO:0000256" key="1">
    <source>
        <dbReference type="ARBA" id="ARBA00004496"/>
    </source>
</evidence>
<evidence type="ECO:0000256" key="8">
    <source>
        <dbReference type="ARBA" id="ARBA00023102"/>
    </source>
</evidence>
<evidence type="ECO:0000256" key="4">
    <source>
        <dbReference type="ARBA" id="ARBA00022490"/>
    </source>
</evidence>
<evidence type="ECO:0000259" key="14">
    <source>
        <dbReference type="Pfam" id="PF00117"/>
    </source>
</evidence>
<dbReference type="GO" id="GO:0004359">
    <property type="term" value="F:glutaminase activity"/>
    <property type="evidence" value="ECO:0007669"/>
    <property type="project" value="UniProtKB-EC"/>
</dbReference>
<evidence type="ECO:0000256" key="10">
    <source>
        <dbReference type="ARBA" id="ARBA00047838"/>
    </source>
</evidence>
<proteinExistence type="inferred from homology"/>
<dbReference type="GO" id="GO:0000107">
    <property type="term" value="F:imidazoleglycerol-phosphate synthase activity"/>
    <property type="evidence" value="ECO:0007669"/>
    <property type="project" value="UniProtKB-UniRule"/>
</dbReference>
<gene>
    <name evidence="12 15" type="primary">hisH</name>
    <name evidence="15" type="ORF">METHB2_400033</name>
</gene>
<dbReference type="InterPro" id="IPR010139">
    <property type="entry name" value="Imidazole-glycPsynth_HisH"/>
</dbReference>
<evidence type="ECO:0000256" key="2">
    <source>
        <dbReference type="ARBA" id="ARBA00005091"/>
    </source>
</evidence>
<dbReference type="FunFam" id="3.40.50.880:FF:000023">
    <property type="entry name" value="Imidazole glycerol phosphate synthase subunit HisH"/>
    <property type="match status" value="1"/>
</dbReference>
<feature type="active site" description="Nucleophile" evidence="12 13">
    <location>
        <position position="82"/>
    </location>
</feature>
<keyword evidence="7 12" id="KW-0315">Glutamine amidotransferase</keyword>
<dbReference type="Pfam" id="PF00117">
    <property type="entry name" value="GATase"/>
    <property type="match status" value="1"/>
</dbReference>
<comment type="pathway">
    <text evidence="2 12">Amino-acid biosynthesis; L-histidine biosynthesis; L-histidine from 5-phospho-alpha-D-ribose 1-diphosphate: step 5/9.</text>
</comment>
<dbReference type="GO" id="GO:0000105">
    <property type="term" value="P:L-histidine biosynthetic process"/>
    <property type="evidence" value="ECO:0007669"/>
    <property type="project" value="UniProtKB-UniRule"/>
</dbReference>
<dbReference type="Proteomes" id="UP000494216">
    <property type="component" value="Unassembled WGS sequence"/>
</dbReference>
<keyword evidence="4 12" id="KW-0963">Cytoplasm</keyword>
<dbReference type="GO" id="GO:0016829">
    <property type="term" value="F:lyase activity"/>
    <property type="evidence" value="ECO:0007669"/>
    <property type="project" value="UniProtKB-KW"/>
</dbReference>
<comment type="caution">
    <text evidence="15">The sequence shown here is derived from an EMBL/GenBank/DDBJ whole genome shotgun (WGS) entry which is preliminary data.</text>
</comment>
<evidence type="ECO:0000256" key="13">
    <source>
        <dbReference type="PIRSR" id="PIRSR000495-1"/>
    </source>
</evidence>
<evidence type="ECO:0000256" key="11">
    <source>
        <dbReference type="ARBA" id="ARBA00049534"/>
    </source>
</evidence>
<dbReference type="EC" id="3.5.1.2" evidence="12"/>
<dbReference type="PROSITE" id="PS51273">
    <property type="entry name" value="GATASE_TYPE_1"/>
    <property type="match status" value="1"/>
</dbReference>
<dbReference type="CDD" id="cd01748">
    <property type="entry name" value="GATase1_IGP_Synthase"/>
    <property type="match status" value="1"/>
</dbReference>
<dbReference type="SUPFAM" id="SSF52317">
    <property type="entry name" value="Class I glutamine amidotransferase-like"/>
    <property type="match status" value="1"/>
</dbReference>
<dbReference type="AlphaFoldDB" id="A0A8S0XH01"/>
<keyword evidence="5 12" id="KW-0028">Amino-acid biosynthesis</keyword>
<dbReference type="HAMAP" id="MF_00278">
    <property type="entry name" value="HisH"/>
    <property type="match status" value="1"/>
</dbReference>
<dbReference type="EC" id="4.3.2.10" evidence="12"/>
<dbReference type="RefSeq" id="WP_174626319.1">
    <property type="nucleotide sequence ID" value="NZ_CADCXN010000070.1"/>
</dbReference>
<reference evidence="15 16" key="1">
    <citation type="submission" date="2020-02" db="EMBL/GenBank/DDBJ databases">
        <authorList>
            <person name="Hogendoorn C."/>
        </authorList>
    </citation>
    <scope>NUCLEOTIDE SEQUENCE [LARGE SCALE GENOMIC DNA]</scope>
    <source>
        <strain evidence="15">METHB21</strain>
    </source>
</reference>
<keyword evidence="16" id="KW-1185">Reference proteome</keyword>
<evidence type="ECO:0000256" key="12">
    <source>
        <dbReference type="HAMAP-Rule" id="MF_00278"/>
    </source>
</evidence>
<comment type="catalytic activity">
    <reaction evidence="10 12">
        <text>5-[(5-phospho-1-deoxy-D-ribulos-1-ylimino)methylamino]-1-(5-phospho-beta-D-ribosyl)imidazole-4-carboxamide + L-glutamine = D-erythro-1-(imidazol-4-yl)glycerol 3-phosphate + 5-amino-1-(5-phospho-beta-D-ribosyl)imidazole-4-carboxamide + L-glutamate + H(+)</text>
        <dbReference type="Rhea" id="RHEA:24793"/>
        <dbReference type="ChEBI" id="CHEBI:15378"/>
        <dbReference type="ChEBI" id="CHEBI:29985"/>
        <dbReference type="ChEBI" id="CHEBI:58278"/>
        <dbReference type="ChEBI" id="CHEBI:58359"/>
        <dbReference type="ChEBI" id="CHEBI:58475"/>
        <dbReference type="ChEBI" id="CHEBI:58525"/>
        <dbReference type="EC" id="4.3.2.10"/>
    </reaction>
</comment>
<name>A0A8S0XH01_9GAMM</name>
<dbReference type="GO" id="GO:0005737">
    <property type="term" value="C:cytoplasm"/>
    <property type="evidence" value="ECO:0007669"/>
    <property type="project" value="UniProtKB-SubCell"/>
</dbReference>
<feature type="active site" evidence="12 13">
    <location>
        <position position="191"/>
    </location>
</feature>
<dbReference type="EMBL" id="CADCXN010000070">
    <property type="protein sequence ID" value="CAA9891451.1"/>
    <property type="molecule type" value="Genomic_DNA"/>
</dbReference>
<dbReference type="Gene3D" id="3.40.50.880">
    <property type="match status" value="1"/>
</dbReference>
<feature type="active site" evidence="12 13">
    <location>
        <position position="193"/>
    </location>
</feature>
<comment type="subcellular location">
    <subcellularLocation>
        <location evidence="1 12">Cytoplasm</location>
    </subcellularLocation>
</comment>
<keyword evidence="6 12" id="KW-0378">Hydrolase</keyword>
<dbReference type="PANTHER" id="PTHR42701:SF2">
    <property type="entry name" value="IMIDAZOLE GLYCEROL PHOSPHATE SYNTHASE SUBUNIT HISH 1"/>
    <property type="match status" value="1"/>
</dbReference>
<comment type="function">
    <text evidence="12">IGPS catalyzes the conversion of PRFAR and glutamine to IGP, AICAR and glutamate. The HisH subunit catalyzes the hydrolysis of glutamine to glutamate and ammonia as part of the synthesis of IGP and AICAR. The resulting ammonia molecule is channeled to the active site of HisF.</text>
</comment>
<feature type="domain" description="Glutamine amidotransferase" evidence="14">
    <location>
        <begin position="6"/>
        <end position="207"/>
    </location>
</feature>
<organism evidence="15 16">
    <name type="scientific">Candidatus Methylobacter favarea</name>
    <dbReference type="NCBI Taxonomy" id="2707345"/>
    <lineage>
        <taxon>Bacteria</taxon>
        <taxon>Pseudomonadati</taxon>
        <taxon>Pseudomonadota</taxon>
        <taxon>Gammaproteobacteria</taxon>
        <taxon>Methylococcales</taxon>
        <taxon>Methylococcaceae</taxon>
        <taxon>Methylobacter</taxon>
    </lineage>
</organism>
<evidence type="ECO:0000313" key="15">
    <source>
        <dbReference type="EMBL" id="CAA9891451.1"/>
    </source>
</evidence>
<dbReference type="NCBIfam" id="TIGR01855">
    <property type="entry name" value="IMP_synth_hisH"/>
    <property type="match status" value="1"/>
</dbReference>
<evidence type="ECO:0000256" key="9">
    <source>
        <dbReference type="ARBA" id="ARBA00023239"/>
    </source>
</evidence>
<evidence type="ECO:0000256" key="7">
    <source>
        <dbReference type="ARBA" id="ARBA00022962"/>
    </source>
</evidence>
<comment type="subunit">
    <text evidence="3 12">Heterodimer of HisH and HisF.</text>
</comment>
<dbReference type="PANTHER" id="PTHR42701">
    <property type="entry name" value="IMIDAZOLE GLYCEROL PHOSPHATE SYNTHASE SUBUNIT HISH"/>
    <property type="match status" value="1"/>
</dbReference>
<evidence type="ECO:0000256" key="5">
    <source>
        <dbReference type="ARBA" id="ARBA00022605"/>
    </source>
</evidence>
<evidence type="ECO:0000256" key="3">
    <source>
        <dbReference type="ARBA" id="ARBA00011152"/>
    </source>
</evidence>
<dbReference type="PIRSF" id="PIRSF000495">
    <property type="entry name" value="Amidotransf_hisH"/>
    <property type="match status" value="1"/>
</dbReference>
<protein>
    <recommendedName>
        <fullName evidence="12">Imidazole glycerol phosphate synthase subunit HisH</fullName>
        <ecNumber evidence="12">4.3.2.10</ecNumber>
    </recommendedName>
    <alternativeName>
        <fullName evidence="12">IGP synthase glutaminase subunit</fullName>
        <ecNumber evidence="12">3.5.1.2</ecNumber>
    </alternativeName>
    <alternativeName>
        <fullName evidence="12">IGP synthase subunit HisH</fullName>
    </alternativeName>
    <alternativeName>
        <fullName evidence="12">ImGP synthase subunit HisH</fullName>
        <shortName evidence="12">IGPS subunit HisH</shortName>
    </alternativeName>
</protein>
<sequence length="213" mass="23287">MSSVAVIDYGMGNLHSIAKALQYAAPEVKVQIASDADAILRADRVVFPGVGAIRDCMQALNESGLSAVIQNVAKTKPLLGICLGMQALLTDSEENDQTECLGIVSGHVVHFPESSKDSDGNILKIPHMGWNQVHQLKHPLWDNIPQDSRFYFVHSYYARPDVVSVVAATTDYPDAFACALAQDNIFAVQFHPEKSQTAGLQLLKNFLHWDGQV</sequence>